<dbReference type="GO" id="GO:0006281">
    <property type="term" value="P:DNA repair"/>
    <property type="evidence" value="ECO:0007669"/>
    <property type="project" value="InterPro"/>
</dbReference>
<dbReference type="Proteomes" id="UP000249393">
    <property type="component" value="Unassembled WGS sequence"/>
</dbReference>
<sequence length="141" mass="15681">MTTTTSKSANALSAVLPFDPVPSPRPRVAVRGKFPTVYMPTDYMDWKKAVAAYVQDAGLSAPEGLFEAPVALDLVCHVERPKTSKLLYPKPDADNYAKSVMDAFNDSGRLWKDDCQVHDLRVRKRWAEGEPGVSFTLTYET</sequence>
<organism evidence="1 2">
    <name type="scientific">Caulobacter segnis</name>
    <dbReference type="NCBI Taxonomy" id="88688"/>
    <lineage>
        <taxon>Bacteria</taxon>
        <taxon>Pseudomonadati</taxon>
        <taxon>Pseudomonadota</taxon>
        <taxon>Alphaproteobacteria</taxon>
        <taxon>Caulobacterales</taxon>
        <taxon>Caulobacteraceae</taxon>
        <taxon>Caulobacter</taxon>
    </lineage>
</organism>
<protein>
    <submittedName>
        <fullName evidence="1">RusA family crossover junction endodeoxyribonuclease</fullName>
    </submittedName>
</protein>
<dbReference type="SUPFAM" id="SSF103084">
    <property type="entry name" value="Holliday junction resolvase RusA"/>
    <property type="match status" value="1"/>
</dbReference>
<dbReference type="InterPro" id="IPR008822">
    <property type="entry name" value="Endonuclease_RusA-like"/>
</dbReference>
<evidence type="ECO:0000313" key="2">
    <source>
        <dbReference type="Proteomes" id="UP000249393"/>
    </source>
</evidence>
<evidence type="ECO:0000313" key="1">
    <source>
        <dbReference type="EMBL" id="PZR36119.1"/>
    </source>
</evidence>
<comment type="caution">
    <text evidence="1">The sequence shown here is derived from an EMBL/GenBank/DDBJ whole genome shotgun (WGS) entry which is preliminary data.</text>
</comment>
<dbReference type="GO" id="GO:0000287">
    <property type="term" value="F:magnesium ion binding"/>
    <property type="evidence" value="ECO:0007669"/>
    <property type="project" value="InterPro"/>
</dbReference>
<dbReference type="InterPro" id="IPR036614">
    <property type="entry name" value="RusA-like_sf"/>
</dbReference>
<dbReference type="GO" id="GO:0006310">
    <property type="term" value="P:DNA recombination"/>
    <property type="evidence" value="ECO:0007669"/>
    <property type="project" value="InterPro"/>
</dbReference>
<proteinExistence type="predicted"/>
<accession>A0A2W5V7Z7</accession>
<dbReference type="Gene3D" id="3.30.1330.70">
    <property type="entry name" value="Holliday junction resolvase RusA"/>
    <property type="match status" value="1"/>
</dbReference>
<dbReference type="AlphaFoldDB" id="A0A2W5V7Z7"/>
<dbReference type="Pfam" id="PF05866">
    <property type="entry name" value="RusA"/>
    <property type="match status" value="1"/>
</dbReference>
<gene>
    <name evidence="1" type="ORF">DI526_04650</name>
</gene>
<name>A0A2W5V7Z7_9CAUL</name>
<dbReference type="EMBL" id="QFQZ01000009">
    <property type="protein sequence ID" value="PZR36119.1"/>
    <property type="molecule type" value="Genomic_DNA"/>
</dbReference>
<reference evidence="1 2" key="1">
    <citation type="submission" date="2017-08" db="EMBL/GenBank/DDBJ databases">
        <title>Infants hospitalized years apart are colonized by the same room-sourced microbial strains.</title>
        <authorList>
            <person name="Brooks B."/>
            <person name="Olm M.R."/>
            <person name="Firek B.A."/>
            <person name="Baker R."/>
            <person name="Thomas B.C."/>
            <person name="Morowitz M.J."/>
            <person name="Banfield J.F."/>
        </authorList>
    </citation>
    <scope>NUCLEOTIDE SEQUENCE [LARGE SCALE GENOMIC DNA]</scope>
    <source>
        <strain evidence="1">S2_003_000_R2_4</strain>
    </source>
</reference>